<dbReference type="Proteomes" id="UP001058098">
    <property type="component" value="Chromosome"/>
</dbReference>
<name>A0ABY5R4L8_9HYPH</name>
<dbReference type="RefSeq" id="WP_258122482.1">
    <property type="nucleotide sequence ID" value="NZ_CP062229.1"/>
</dbReference>
<keyword evidence="3" id="KW-1185">Reference proteome</keyword>
<proteinExistence type="predicted"/>
<evidence type="ECO:0000313" key="2">
    <source>
        <dbReference type="EMBL" id="UVC17597.1"/>
    </source>
</evidence>
<keyword evidence="1" id="KW-1133">Transmembrane helix</keyword>
<evidence type="ECO:0000256" key="1">
    <source>
        <dbReference type="SAM" id="Phobius"/>
    </source>
</evidence>
<keyword evidence="1" id="KW-0812">Transmembrane</keyword>
<accession>A0ABY5R4L8</accession>
<sequence length="94" mass="10699">MTNNSAISGAAFFIVVWMMILAPNSEQNAVDAMFKCRVLNPQPGALYSCMNYQGFKITEPGQQDVTEVTNYVTMFGWEHGWLKRTLDTLRGWMK</sequence>
<keyword evidence="1" id="KW-0472">Membrane</keyword>
<reference evidence="2" key="1">
    <citation type="submission" date="2020-09" db="EMBL/GenBank/DDBJ databases">
        <title>Rhizobia associated with sainfoin plants.</title>
        <authorList>
            <person name="Asharfi S."/>
            <person name="Kuzmanovic N."/>
            <person name="Bunk B."/>
            <person name="Sproeer C."/>
            <person name="Becker M."/>
            <person name="Thuenen T."/>
        </authorList>
    </citation>
    <scope>NUCLEOTIDE SEQUENCE</scope>
    <source>
        <strain evidence="2">OM4</strain>
    </source>
</reference>
<dbReference type="EMBL" id="CP062229">
    <property type="protein sequence ID" value="UVC17597.1"/>
    <property type="molecule type" value="Genomic_DNA"/>
</dbReference>
<evidence type="ECO:0000313" key="3">
    <source>
        <dbReference type="Proteomes" id="UP001058098"/>
    </source>
</evidence>
<feature type="transmembrane region" description="Helical" evidence="1">
    <location>
        <begin position="6"/>
        <end position="25"/>
    </location>
</feature>
<organism evidence="2 3">
    <name type="scientific">Mesorhizobium onobrychidis</name>
    <dbReference type="NCBI Taxonomy" id="2775404"/>
    <lineage>
        <taxon>Bacteria</taxon>
        <taxon>Pseudomonadati</taxon>
        <taxon>Pseudomonadota</taxon>
        <taxon>Alphaproteobacteria</taxon>
        <taxon>Hyphomicrobiales</taxon>
        <taxon>Phyllobacteriaceae</taxon>
        <taxon>Mesorhizobium</taxon>
    </lineage>
</organism>
<protein>
    <submittedName>
        <fullName evidence="2">Uncharacterized protein</fullName>
    </submittedName>
</protein>
<gene>
    <name evidence="2" type="ORF">IHQ72_11135</name>
</gene>